<sequence length="149" mass="16170">MTMPRSSWLRGSGAARAVGTSASRARSRNAGEMSSSACASKISTRLRSLAALRMALDTTGQCDRPLPRARPPDEFSTRPFTSSRLTKSTSNSPRAASRKSARRPSLIATVRRLDAARRSARFPTPSITRSKYSLAVTRSLPTLNTSSLW</sequence>
<evidence type="ECO:0000313" key="2">
    <source>
        <dbReference type="EMBL" id="MPM76404.1"/>
    </source>
</evidence>
<evidence type="ECO:0000256" key="1">
    <source>
        <dbReference type="SAM" id="MobiDB-lite"/>
    </source>
</evidence>
<comment type="caution">
    <text evidence="2">The sequence shown here is derived from an EMBL/GenBank/DDBJ whole genome shotgun (WGS) entry which is preliminary data.</text>
</comment>
<gene>
    <name evidence="2" type="ORF">SDC9_123402</name>
</gene>
<name>A0A645CHP6_9ZZZZ</name>
<organism evidence="2">
    <name type="scientific">bioreactor metagenome</name>
    <dbReference type="NCBI Taxonomy" id="1076179"/>
    <lineage>
        <taxon>unclassified sequences</taxon>
        <taxon>metagenomes</taxon>
        <taxon>ecological metagenomes</taxon>
    </lineage>
</organism>
<dbReference type="EMBL" id="VSSQ01027261">
    <property type="protein sequence ID" value="MPM76404.1"/>
    <property type="molecule type" value="Genomic_DNA"/>
</dbReference>
<feature type="region of interest" description="Disordered" evidence="1">
    <location>
        <begin position="1"/>
        <end position="39"/>
    </location>
</feature>
<reference evidence="2" key="1">
    <citation type="submission" date="2019-08" db="EMBL/GenBank/DDBJ databases">
        <authorList>
            <person name="Kucharzyk K."/>
            <person name="Murdoch R.W."/>
            <person name="Higgins S."/>
            <person name="Loffler F."/>
        </authorList>
    </citation>
    <scope>NUCLEOTIDE SEQUENCE</scope>
</reference>
<accession>A0A645CHP6</accession>
<protein>
    <submittedName>
        <fullName evidence="2">Uncharacterized protein</fullName>
    </submittedName>
</protein>
<feature type="region of interest" description="Disordered" evidence="1">
    <location>
        <begin position="58"/>
        <end position="106"/>
    </location>
</feature>
<proteinExistence type="predicted"/>
<feature type="compositionally biased region" description="Polar residues" evidence="1">
    <location>
        <begin position="78"/>
        <end position="91"/>
    </location>
</feature>
<dbReference type="AlphaFoldDB" id="A0A645CHP6"/>